<dbReference type="OrthoDB" id="3697191at2"/>
<evidence type="ECO:0000313" key="2">
    <source>
        <dbReference type="EMBL" id="SEQ58191.1"/>
    </source>
</evidence>
<evidence type="ECO:0000313" key="3">
    <source>
        <dbReference type="Proteomes" id="UP000199503"/>
    </source>
</evidence>
<keyword evidence="1" id="KW-0472">Membrane</keyword>
<dbReference type="RefSeq" id="WP_089913754.1">
    <property type="nucleotide sequence ID" value="NZ_FOFV01000003.1"/>
</dbReference>
<feature type="transmembrane region" description="Helical" evidence="1">
    <location>
        <begin position="25"/>
        <end position="43"/>
    </location>
</feature>
<reference evidence="3" key="1">
    <citation type="submission" date="2016-10" db="EMBL/GenBank/DDBJ databases">
        <authorList>
            <person name="Varghese N."/>
            <person name="Submissions S."/>
        </authorList>
    </citation>
    <scope>NUCLEOTIDE SEQUENCE [LARGE SCALE GENOMIC DNA]</scope>
    <source>
        <strain evidence="3">DSM 44437</strain>
    </source>
</reference>
<proteinExistence type="predicted"/>
<sequence>MTFVWLGTMAYLALDDPGYIDPRSVIGSAVGWVVATALSWLVLRRAKAPRLWEIAVVTAPASLVTLVFVSVGAAFVAPPPVA</sequence>
<protein>
    <submittedName>
        <fullName evidence="2">Uncharacterized protein</fullName>
    </submittedName>
</protein>
<accession>A0A1H9H758</accession>
<keyword evidence="1" id="KW-0812">Transmembrane</keyword>
<name>A0A1H9H758_9PSEU</name>
<gene>
    <name evidence="2" type="ORF">SAMN04488000_103421</name>
</gene>
<feature type="transmembrane region" description="Helical" evidence="1">
    <location>
        <begin position="55"/>
        <end position="77"/>
    </location>
</feature>
<dbReference type="AlphaFoldDB" id="A0A1H9H758"/>
<evidence type="ECO:0000256" key="1">
    <source>
        <dbReference type="SAM" id="Phobius"/>
    </source>
</evidence>
<organism evidence="2 3">
    <name type="scientific">Lentzea albida</name>
    <dbReference type="NCBI Taxonomy" id="65499"/>
    <lineage>
        <taxon>Bacteria</taxon>
        <taxon>Bacillati</taxon>
        <taxon>Actinomycetota</taxon>
        <taxon>Actinomycetes</taxon>
        <taxon>Pseudonocardiales</taxon>
        <taxon>Pseudonocardiaceae</taxon>
        <taxon>Lentzea</taxon>
    </lineage>
</organism>
<dbReference type="EMBL" id="FOFV01000003">
    <property type="protein sequence ID" value="SEQ58191.1"/>
    <property type="molecule type" value="Genomic_DNA"/>
</dbReference>
<dbReference type="Proteomes" id="UP000199503">
    <property type="component" value="Unassembled WGS sequence"/>
</dbReference>
<keyword evidence="3" id="KW-1185">Reference proteome</keyword>
<keyword evidence="1" id="KW-1133">Transmembrane helix</keyword>